<feature type="compositionally biased region" description="Basic and acidic residues" evidence="1">
    <location>
        <begin position="119"/>
        <end position="132"/>
    </location>
</feature>
<dbReference type="Proteomes" id="UP000823941">
    <property type="component" value="Chromosome 27"/>
</dbReference>
<feature type="region of interest" description="Disordered" evidence="1">
    <location>
        <begin position="316"/>
        <end position="353"/>
    </location>
</feature>
<feature type="region of interest" description="Disordered" evidence="1">
    <location>
        <begin position="39"/>
        <end position="135"/>
    </location>
</feature>
<organism evidence="2 3">
    <name type="scientific">Plutella xylostella</name>
    <name type="common">Diamondback moth</name>
    <name type="synonym">Plutella maculipennis</name>
    <dbReference type="NCBI Taxonomy" id="51655"/>
    <lineage>
        <taxon>Eukaryota</taxon>
        <taxon>Metazoa</taxon>
        <taxon>Ecdysozoa</taxon>
        <taxon>Arthropoda</taxon>
        <taxon>Hexapoda</taxon>
        <taxon>Insecta</taxon>
        <taxon>Pterygota</taxon>
        <taxon>Neoptera</taxon>
        <taxon>Endopterygota</taxon>
        <taxon>Lepidoptera</taxon>
        <taxon>Glossata</taxon>
        <taxon>Ditrysia</taxon>
        <taxon>Yponomeutoidea</taxon>
        <taxon>Plutellidae</taxon>
        <taxon>Plutella</taxon>
    </lineage>
</organism>
<feature type="compositionally biased region" description="Low complexity" evidence="1">
    <location>
        <begin position="92"/>
        <end position="118"/>
    </location>
</feature>
<feature type="compositionally biased region" description="Polar residues" evidence="1">
    <location>
        <begin position="499"/>
        <end position="517"/>
    </location>
</feature>
<feature type="compositionally biased region" description="Low complexity" evidence="1">
    <location>
        <begin position="643"/>
        <end position="665"/>
    </location>
</feature>
<proteinExistence type="predicted"/>
<feature type="compositionally biased region" description="Polar residues" evidence="1">
    <location>
        <begin position="585"/>
        <end position="594"/>
    </location>
</feature>
<evidence type="ECO:0000313" key="2">
    <source>
        <dbReference type="EMBL" id="KAG7297051.1"/>
    </source>
</evidence>
<sequence length="678" mass="73668">MDTADKLSTPSVHGSNQWLKTIAIVSRAPRTTSSITVTCTRARAPAAGTRGGSGGARRRGKRPAPAPAPRWQDDVPKRFRGQQDAWPAQQYKPQAPKFAPRAPKPAYRPAARAPAPQRKPADKPAPKPEPKPAPKKVVVAEAQLEEYVLTEADLEGKLPRKVQGRLEFALGVVYKALRTRAGDKHPALFEHAGARLVKNALRRRLREALLGRAVPDVAAIVDAHAARFPPARDEELLGAAAAALAERQRADQELLAAPSDSQYLAQELSSDDPEDFFKKNITKVLEAKLQDVFKKVSQICEEPSDLEQLVKDADEATKKTDAATDEATTNTTEEPAKPEEKAESETKTEGDKVENRMEYFKKLMDGLINAELPKLLPNFEDDLKRVFDADAEYLRARQQLARKSEVRARMAADQGKLNANKLPLMYVMVMGTPKLPKKVKLQAFLRSFHPGTIKKHRNVHNVLYVGFSDKTDLKNILAANDTLMDNVKLTIKESGKFQNPKTVLKQSENKSANTSIDNAIDSDLDGQINDLLTSIRSSEEAGQTEQNGGKNETTGDAATGNAEATEGQGDDGGDFTENWDEEATGNGNDTNADLTENWDEELAKEAEANGSVVGNAENGNGGDAGNAENASETPAETAVAKNPQVAKVQQTTPTKQPAKAPATPTGINTRRSSRINNA</sequence>
<comment type="caution">
    <text evidence="2">The sequence shown here is derived from an EMBL/GenBank/DDBJ whole genome shotgun (WGS) entry which is preliminary data.</text>
</comment>
<evidence type="ECO:0000256" key="1">
    <source>
        <dbReference type="SAM" id="MobiDB-lite"/>
    </source>
</evidence>
<feature type="region of interest" description="Disordered" evidence="1">
    <location>
        <begin position="499"/>
        <end position="522"/>
    </location>
</feature>
<feature type="compositionally biased region" description="Basic and acidic residues" evidence="1">
    <location>
        <begin position="334"/>
        <end position="353"/>
    </location>
</feature>
<accession>A0ABQ7PVP4</accession>
<name>A0ABQ7PVP4_PLUXY</name>
<dbReference type="EMBL" id="JAHIBW010000027">
    <property type="protein sequence ID" value="KAG7297051.1"/>
    <property type="molecule type" value="Genomic_DNA"/>
</dbReference>
<feature type="region of interest" description="Disordered" evidence="1">
    <location>
        <begin position="537"/>
        <end position="678"/>
    </location>
</feature>
<feature type="compositionally biased region" description="Polar residues" evidence="1">
    <location>
        <begin position="666"/>
        <end position="678"/>
    </location>
</feature>
<feature type="compositionally biased region" description="Polar residues" evidence="1">
    <location>
        <begin position="537"/>
        <end position="556"/>
    </location>
</feature>
<keyword evidence="3" id="KW-1185">Reference proteome</keyword>
<feature type="compositionally biased region" description="Acidic residues" evidence="1">
    <location>
        <begin position="568"/>
        <end position="583"/>
    </location>
</feature>
<reference evidence="2 3" key="1">
    <citation type="submission" date="2021-06" db="EMBL/GenBank/DDBJ databases">
        <title>A haploid diamondback moth (Plutella xylostella L.) genome assembly resolves 31 chromosomes and identifies a diamide resistance mutation.</title>
        <authorList>
            <person name="Ward C.M."/>
            <person name="Perry K.D."/>
            <person name="Baker G."/>
            <person name="Powis K."/>
            <person name="Heckel D.G."/>
            <person name="Baxter S.W."/>
        </authorList>
    </citation>
    <scope>NUCLEOTIDE SEQUENCE [LARGE SCALE GENOMIC DNA]</scope>
    <source>
        <strain evidence="2 3">LV</strain>
        <tissue evidence="2">Single pupa</tissue>
    </source>
</reference>
<protein>
    <submittedName>
        <fullName evidence="2">Uncharacterized protein</fullName>
    </submittedName>
</protein>
<feature type="compositionally biased region" description="Low complexity" evidence="1">
    <location>
        <begin position="608"/>
        <end position="618"/>
    </location>
</feature>
<gene>
    <name evidence="2" type="ORF">JYU34_019984</name>
</gene>
<evidence type="ECO:0000313" key="3">
    <source>
        <dbReference type="Proteomes" id="UP000823941"/>
    </source>
</evidence>